<keyword evidence="6" id="KW-0539">Nucleus</keyword>
<gene>
    <name evidence="11" type="ORF">CTOB1V02_LOCUS6439</name>
</gene>
<evidence type="ECO:0000256" key="3">
    <source>
        <dbReference type="ARBA" id="ARBA00022664"/>
    </source>
</evidence>
<dbReference type="SMART" id="SM00668">
    <property type="entry name" value="CTLH"/>
    <property type="match status" value="1"/>
</dbReference>
<feature type="compositionally biased region" description="Polar residues" evidence="9">
    <location>
        <begin position="1049"/>
        <end position="1062"/>
    </location>
</feature>
<evidence type="ECO:0000259" key="10">
    <source>
        <dbReference type="PROSITE" id="PS50897"/>
    </source>
</evidence>
<feature type="compositionally biased region" description="Gly residues" evidence="9">
    <location>
        <begin position="919"/>
        <end position="972"/>
    </location>
</feature>
<dbReference type="InterPro" id="IPR045184">
    <property type="entry name" value="SMU1"/>
</dbReference>
<proteinExistence type="inferred from homology"/>
<feature type="region of interest" description="Disordered" evidence="9">
    <location>
        <begin position="1254"/>
        <end position="1324"/>
    </location>
</feature>
<evidence type="ECO:0000313" key="11">
    <source>
        <dbReference type="EMBL" id="CAD7228558.1"/>
    </source>
</evidence>
<keyword evidence="2" id="KW-0853">WD repeat</keyword>
<feature type="compositionally biased region" description="Low complexity" evidence="9">
    <location>
        <begin position="973"/>
        <end position="994"/>
    </location>
</feature>
<keyword evidence="4" id="KW-0677">Repeat</keyword>
<feature type="domain" description="CTLH" evidence="10">
    <location>
        <begin position="40"/>
        <end position="92"/>
    </location>
</feature>
<keyword evidence="5" id="KW-0508">mRNA splicing</keyword>
<feature type="compositionally biased region" description="Basic and acidic residues" evidence="9">
    <location>
        <begin position="1279"/>
        <end position="1296"/>
    </location>
</feature>
<feature type="compositionally biased region" description="Low complexity" evidence="9">
    <location>
        <begin position="1366"/>
        <end position="1375"/>
    </location>
</feature>
<feature type="compositionally biased region" description="Basic residues" evidence="9">
    <location>
        <begin position="693"/>
        <end position="709"/>
    </location>
</feature>
<dbReference type="PRINTS" id="PR00320">
    <property type="entry name" value="GPROTEINBRPT"/>
</dbReference>
<dbReference type="PROSITE" id="PS50896">
    <property type="entry name" value="LISH"/>
    <property type="match status" value="1"/>
</dbReference>
<comment type="subcellular location">
    <subcellularLocation>
        <location evidence="1">Nucleus speckle</location>
    </subcellularLocation>
</comment>
<dbReference type="OrthoDB" id="538223at2759"/>
<dbReference type="SUPFAM" id="SSF50978">
    <property type="entry name" value="WD40 repeat-like"/>
    <property type="match status" value="1"/>
</dbReference>
<evidence type="ECO:0000256" key="1">
    <source>
        <dbReference type="ARBA" id="ARBA00004324"/>
    </source>
</evidence>
<feature type="region of interest" description="Disordered" evidence="9">
    <location>
        <begin position="1366"/>
        <end position="1411"/>
    </location>
</feature>
<dbReference type="Pfam" id="PF17814">
    <property type="entry name" value="LisH_TPL"/>
    <property type="match status" value="1"/>
</dbReference>
<dbReference type="InterPro" id="IPR054532">
    <property type="entry name" value="TPL_SMU1_LisH-like"/>
</dbReference>
<dbReference type="EMBL" id="OB661592">
    <property type="protein sequence ID" value="CAD7228558.1"/>
    <property type="molecule type" value="Genomic_DNA"/>
</dbReference>
<feature type="compositionally biased region" description="Low complexity" evidence="9">
    <location>
        <begin position="1209"/>
        <end position="1231"/>
    </location>
</feature>
<evidence type="ECO:0000256" key="8">
    <source>
        <dbReference type="ARBA" id="ARBA00026184"/>
    </source>
</evidence>
<name>A0A7R8ZLN7_9CRUS</name>
<dbReference type="SMART" id="SM00667">
    <property type="entry name" value="LisH"/>
    <property type="match status" value="1"/>
</dbReference>
<dbReference type="PROSITE" id="PS50082">
    <property type="entry name" value="WD_REPEATS_2"/>
    <property type="match status" value="4"/>
</dbReference>
<feature type="region of interest" description="Disordered" evidence="9">
    <location>
        <begin position="913"/>
        <end position="1133"/>
    </location>
</feature>
<sequence>MSLEIESADVIRLIEQYLKENNLFRTLRTLQEETSVSLNTVDSVESFTGDINQGHWDNVLRAVQSLKLPDKKLMNLYEQVVIELIELRELGTAKSLLRQTDPMQSLKQQQPERYAHLESLLARPYFDPREAYQEGGSKEKRRAAIAQELSGEVSVVPPSRLLALLRQALKWQQHQGLLPPGTTIDLFRGKAAIKEQEEEKFPTQLSKQIKFGAKSHVECAQFSPDGQYLVTGSVDGFIEVWNFTTGKIRKDLKYQAMDSFMMMEEPVLSLAFSRDSEMLVTGSKDGHIKVWKIQTGQCLRKFDKAHSKGVTCLAFSKDSSQILSASFDHTIRMHGLKSGRTLKEFRGHSSFVNSAVFAPDGHHLISASSDGTVKVWSIKSSECISTYKSLGGISGDTTVHSVHPIPKNPEHFVVCNRSSTVVIMNMSGQVVSQMAPLRHGVSGSGVQSNLRIGEDYVYIQAPGVTSFYDLTQGLVAIKVYRKEACYIEQIPYETNEHLLADLRRRQAARLPLQNPVLLAELIDREDEELLLQEVALDDGTNFKSFCHNYKTYLTEAEIGESRVRPSLSSARYARYEAASGANPELEDETVVSVDPVRAPPELHARPEEVETFRDANGLASGGGYERAPAGRLETPAYTSYSLGGSSDRQYGGGGGSESSIGTQFAGGGSYSGGGSYGSSSSGGYSAGNSSSKNYHRKVTTTKTVSRRKWVSGQGNGSWEQGQKVGGGALRTLRTGPPRRRQPLVGVFQSSNKSLSQFLGGGGSVKRQYYKPEFSIDQKLQSEMQKDSRFSGQFEVDETDRGELVLGGKDDHRGLSSGSLGGLGLSVTKLKDEKSLKEIEDAIRAGERYNQGGGERLVGIQGKRIVTECTVCGKEKITEHELTEEEKLRIASALGHSGTYNAPGVAVDDIDDERENKYGQGSGGSGSNYGQGSGGSGNNYEQGSGGSGSKYGQGSSGSGSNYGQGSSGSGSNYGQGSSTKLSTSQYSSSHSSKTTGFGGSGLNNYEASRTKVYGGRDSNRYPGSGGTIYGGQGTDEFAGSERNIHGGSGTESSIHRATSNSYTSHRDRFGTLGSSNQLGSGSNSYGTSGNDIADVSDYGSGNYGGGSRTKTESSYSRTFSSSKTGGSGGNFLSSTPPGFSKDIVQASSGGVKVPVLRPSYFDTHRGTREGYASEGFLTQAERDAFFEQQQKGPLPVFRGSEPIHGGVDTSSSSSFSSKNSAAHGSSDLLLGNRLGGNLDSSSKFGSGFQWPGNNLETFVPAKGGYQSSSSSSSSWTSVHRSGEPPIEKSEFESHRSETTLGGSKPPLTVEESRRRKAEILAGGQPRGIEEFEKKIREGEAERVVESYRRPLTPDEIRRGVTQIPLPTAAPLLPIDPVHTRRKRSSALSRAENEKEETSFAALSLPKENGSTA</sequence>
<dbReference type="Gene3D" id="2.130.10.10">
    <property type="entry name" value="YVTN repeat-like/Quinoprotein amine dehydrogenase"/>
    <property type="match status" value="1"/>
</dbReference>
<evidence type="ECO:0000256" key="7">
    <source>
        <dbReference type="ARBA" id="ARBA00025801"/>
    </source>
</evidence>
<evidence type="ECO:0000256" key="5">
    <source>
        <dbReference type="ARBA" id="ARBA00023187"/>
    </source>
</evidence>
<protein>
    <recommendedName>
        <fullName evidence="8">WD40 repeat-containing protein SMU1</fullName>
    </recommendedName>
</protein>
<dbReference type="InterPro" id="IPR020472">
    <property type="entry name" value="WD40_PAC1"/>
</dbReference>
<evidence type="ECO:0000256" key="2">
    <source>
        <dbReference type="ARBA" id="ARBA00022574"/>
    </source>
</evidence>
<evidence type="ECO:0000256" key="9">
    <source>
        <dbReference type="SAM" id="MobiDB-lite"/>
    </source>
</evidence>
<organism evidence="11">
    <name type="scientific">Cyprideis torosa</name>
    <dbReference type="NCBI Taxonomy" id="163714"/>
    <lineage>
        <taxon>Eukaryota</taxon>
        <taxon>Metazoa</taxon>
        <taxon>Ecdysozoa</taxon>
        <taxon>Arthropoda</taxon>
        <taxon>Crustacea</taxon>
        <taxon>Oligostraca</taxon>
        <taxon>Ostracoda</taxon>
        <taxon>Podocopa</taxon>
        <taxon>Podocopida</taxon>
        <taxon>Cytherocopina</taxon>
        <taxon>Cytheroidea</taxon>
        <taxon>Cytherideidae</taxon>
        <taxon>Cyprideis</taxon>
    </lineage>
</organism>
<dbReference type="PROSITE" id="PS00678">
    <property type="entry name" value="WD_REPEATS_1"/>
    <property type="match status" value="1"/>
</dbReference>
<feature type="compositionally biased region" description="Low complexity" evidence="9">
    <location>
        <begin position="1069"/>
        <end position="1089"/>
    </location>
</feature>
<evidence type="ECO:0000256" key="4">
    <source>
        <dbReference type="ARBA" id="ARBA00022737"/>
    </source>
</evidence>
<dbReference type="CDD" id="cd00200">
    <property type="entry name" value="WD40"/>
    <property type="match status" value="1"/>
</dbReference>
<feature type="compositionally biased region" description="Low complexity" evidence="9">
    <location>
        <begin position="677"/>
        <end position="691"/>
    </location>
</feature>
<evidence type="ECO:0000256" key="6">
    <source>
        <dbReference type="ARBA" id="ARBA00023242"/>
    </source>
</evidence>
<dbReference type="Pfam" id="PF00400">
    <property type="entry name" value="WD40"/>
    <property type="match status" value="4"/>
</dbReference>
<dbReference type="PROSITE" id="PS50294">
    <property type="entry name" value="WD_REPEATS_REGION"/>
    <property type="match status" value="3"/>
</dbReference>
<dbReference type="PANTHER" id="PTHR22848">
    <property type="entry name" value="WD40 REPEAT PROTEIN"/>
    <property type="match status" value="1"/>
</dbReference>
<reference evidence="11" key="1">
    <citation type="submission" date="2020-11" db="EMBL/GenBank/DDBJ databases">
        <authorList>
            <person name="Tran Van P."/>
        </authorList>
    </citation>
    <scope>NUCLEOTIDE SEQUENCE</scope>
</reference>
<dbReference type="PROSITE" id="PS50897">
    <property type="entry name" value="CTLH"/>
    <property type="match status" value="1"/>
</dbReference>
<dbReference type="InterPro" id="IPR015943">
    <property type="entry name" value="WD40/YVTN_repeat-like_dom_sf"/>
</dbReference>
<feature type="compositionally biased region" description="Low complexity" evidence="9">
    <location>
        <begin position="1112"/>
        <end position="1123"/>
    </location>
</feature>
<dbReference type="SMART" id="SM00320">
    <property type="entry name" value="WD40"/>
    <property type="match status" value="5"/>
</dbReference>
<dbReference type="GO" id="GO:0000398">
    <property type="term" value="P:mRNA splicing, via spliceosome"/>
    <property type="evidence" value="ECO:0007669"/>
    <property type="project" value="InterPro"/>
</dbReference>
<dbReference type="InterPro" id="IPR036322">
    <property type="entry name" value="WD40_repeat_dom_sf"/>
</dbReference>
<dbReference type="InterPro" id="IPR006594">
    <property type="entry name" value="LisH"/>
</dbReference>
<dbReference type="InterPro" id="IPR019775">
    <property type="entry name" value="WD40_repeat_CS"/>
</dbReference>
<accession>A0A7R8ZLN7</accession>
<feature type="region of interest" description="Disordered" evidence="9">
    <location>
        <begin position="1193"/>
        <end position="1231"/>
    </location>
</feature>
<dbReference type="InterPro" id="IPR006595">
    <property type="entry name" value="CTLH_C"/>
</dbReference>
<comment type="similarity">
    <text evidence="7">Belongs to the WD repeat SMU1 family.</text>
</comment>
<feature type="region of interest" description="Disordered" evidence="9">
    <location>
        <begin position="672"/>
        <end position="742"/>
    </location>
</feature>
<feature type="compositionally biased region" description="Gly residues" evidence="9">
    <location>
        <begin position="1022"/>
        <end position="1032"/>
    </location>
</feature>
<dbReference type="InterPro" id="IPR001680">
    <property type="entry name" value="WD40_rpt"/>
</dbReference>
<dbReference type="FunFam" id="2.130.10.10:FF:000729">
    <property type="entry name" value="SMU1, DNA replication regulator and spliceosomal factor"/>
    <property type="match status" value="1"/>
</dbReference>
<keyword evidence="3" id="KW-0507">mRNA processing</keyword>
<dbReference type="GO" id="GO:0016607">
    <property type="term" value="C:nuclear speck"/>
    <property type="evidence" value="ECO:0007669"/>
    <property type="project" value="UniProtKB-SubCell"/>
</dbReference>